<keyword evidence="2" id="KW-1185">Reference proteome</keyword>
<protein>
    <recommendedName>
        <fullName evidence="3">Endonuclease/exonuclease/phosphatase</fullName>
    </recommendedName>
</protein>
<dbReference type="OrthoDB" id="1729225at2759"/>
<evidence type="ECO:0000313" key="2">
    <source>
        <dbReference type="Proteomes" id="UP000237105"/>
    </source>
</evidence>
<dbReference type="Proteomes" id="UP000237105">
    <property type="component" value="Unassembled WGS sequence"/>
</dbReference>
<accession>A0A2P5AQ20</accession>
<name>A0A2P5AQ20_PARAD</name>
<gene>
    <name evidence="1" type="ORF">PanWU01x14_311280</name>
</gene>
<dbReference type="AlphaFoldDB" id="A0A2P5AQ20"/>
<sequence>MLEVWGILQHWADSTFHFPALIFIAETKLRGKSASELRRKFGCGFTSGITVNSQGRSGGITLFWKDTLDVTVLNFTKHRNNATAISVTTG</sequence>
<proteinExistence type="predicted"/>
<dbReference type="EMBL" id="JXTB01000490">
    <property type="protein sequence ID" value="PON38622.1"/>
    <property type="molecule type" value="Genomic_DNA"/>
</dbReference>
<organism evidence="1 2">
    <name type="scientific">Parasponia andersonii</name>
    <name type="common">Sponia andersonii</name>
    <dbReference type="NCBI Taxonomy" id="3476"/>
    <lineage>
        <taxon>Eukaryota</taxon>
        <taxon>Viridiplantae</taxon>
        <taxon>Streptophyta</taxon>
        <taxon>Embryophyta</taxon>
        <taxon>Tracheophyta</taxon>
        <taxon>Spermatophyta</taxon>
        <taxon>Magnoliopsida</taxon>
        <taxon>eudicotyledons</taxon>
        <taxon>Gunneridae</taxon>
        <taxon>Pentapetalae</taxon>
        <taxon>rosids</taxon>
        <taxon>fabids</taxon>
        <taxon>Rosales</taxon>
        <taxon>Cannabaceae</taxon>
        <taxon>Parasponia</taxon>
    </lineage>
</organism>
<evidence type="ECO:0000313" key="1">
    <source>
        <dbReference type="EMBL" id="PON38622.1"/>
    </source>
</evidence>
<comment type="caution">
    <text evidence="1">The sequence shown here is derived from an EMBL/GenBank/DDBJ whole genome shotgun (WGS) entry which is preliminary data.</text>
</comment>
<reference evidence="2" key="1">
    <citation type="submission" date="2016-06" db="EMBL/GenBank/DDBJ databases">
        <title>Parallel loss of symbiosis genes in relatives of nitrogen-fixing non-legume Parasponia.</title>
        <authorList>
            <person name="Van Velzen R."/>
            <person name="Holmer R."/>
            <person name="Bu F."/>
            <person name="Rutten L."/>
            <person name="Van Zeijl A."/>
            <person name="Liu W."/>
            <person name="Santuari L."/>
            <person name="Cao Q."/>
            <person name="Sharma T."/>
            <person name="Shen D."/>
            <person name="Roswanjaya Y."/>
            <person name="Wardhani T."/>
            <person name="Kalhor M.S."/>
            <person name="Jansen J."/>
            <person name="Van den Hoogen J."/>
            <person name="Gungor B."/>
            <person name="Hartog M."/>
            <person name="Hontelez J."/>
            <person name="Verver J."/>
            <person name="Yang W.-C."/>
            <person name="Schijlen E."/>
            <person name="Repin R."/>
            <person name="Schilthuizen M."/>
            <person name="Schranz E."/>
            <person name="Heidstra R."/>
            <person name="Miyata K."/>
            <person name="Fedorova E."/>
            <person name="Kohlen W."/>
            <person name="Bisseling T."/>
            <person name="Smit S."/>
            <person name="Geurts R."/>
        </authorList>
    </citation>
    <scope>NUCLEOTIDE SEQUENCE [LARGE SCALE GENOMIC DNA]</scope>
    <source>
        <strain evidence="2">cv. WU1-14</strain>
    </source>
</reference>
<evidence type="ECO:0008006" key="3">
    <source>
        <dbReference type="Google" id="ProtNLM"/>
    </source>
</evidence>